<dbReference type="RefSeq" id="WP_386451359.1">
    <property type="nucleotide sequence ID" value="NZ_JBHSFH010000013.1"/>
</dbReference>
<reference evidence="7" key="1">
    <citation type="journal article" date="2019" name="Int. J. Syst. Evol. Microbiol.">
        <title>The Global Catalogue of Microorganisms (GCM) 10K type strain sequencing project: providing services to taxonomists for standard genome sequencing and annotation.</title>
        <authorList>
            <consortium name="The Broad Institute Genomics Platform"/>
            <consortium name="The Broad Institute Genome Sequencing Center for Infectious Disease"/>
            <person name="Wu L."/>
            <person name="Ma J."/>
        </authorList>
    </citation>
    <scope>NUCLEOTIDE SEQUENCE [LARGE SCALE GENOMIC DNA]</scope>
    <source>
        <strain evidence="7">CGMCC 4.7357</strain>
    </source>
</reference>
<evidence type="ECO:0000259" key="5">
    <source>
        <dbReference type="PROSITE" id="PS50977"/>
    </source>
</evidence>
<dbReference type="InterPro" id="IPR004111">
    <property type="entry name" value="Repressor_TetR_C"/>
</dbReference>
<comment type="caution">
    <text evidence="6">The sequence shown here is derived from an EMBL/GenBank/DDBJ whole genome shotgun (WGS) entry which is preliminary data.</text>
</comment>
<evidence type="ECO:0000256" key="3">
    <source>
        <dbReference type="ARBA" id="ARBA00023163"/>
    </source>
</evidence>
<protein>
    <submittedName>
        <fullName evidence="6">TetR/AcrR family transcriptional regulator</fullName>
    </submittedName>
</protein>
<dbReference type="InterPro" id="IPR050109">
    <property type="entry name" value="HTH-type_TetR-like_transc_reg"/>
</dbReference>
<organism evidence="6 7">
    <name type="scientific">Streptomyces ovatisporus</name>
    <dbReference type="NCBI Taxonomy" id="1128682"/>
    <lineage>
        <taxon>Bacteria</taxon>
        <taxon>Bacillati</taxon>
        <taxon>Actinomycetota</taxon>
        <taxon>Actinomycetes</taxon>
        <taxon>Kitasatosporales</taxon>
        <taxon>Streptomycetaceae</taxon>
        <taxon>Streptomyces</taxon>
    </lineage>
</organism>
<dbReference type="SUPFAM" id="SSF46689">
    <property type="entry name" value="Homeodomain-like"/>
    <property type="match status" value="1"/>
</dbReference>
<keyword evidence="3" id="KW-0804">Transcription</keyword>
<evidence type="ECO:0000313" key="7">
    <source>
        <dbReference type="Proteomes" id="UP001595997"/>
    </source>
</evidence>
<evidence type="ECO:0000256" key="1">
    <source>
        <dbReference type="ARBA" id="ARBA00023015"/>
    </source>
</evidence>
<dbReference type="Proteomes" id="UP001595997">
    <property type="component" value="Unassembled WGS sequence"/>
</dbReference>
<keyword evidence="1" id="KW-0805">Transcription regulation</keyword>
<dbReference type="EMBL" id="JBHSFH010000013">
    <property type="protein sequence ID" value="MFC4497000.1"/>
    <property type="molecule type" value="Genomic_DNA"/>
</dbReference>
<dbReference type="InterPro" id="IPR009057">
    <property type="entry name" value="Homeodomain-like_sf"/>
</dbReference>
<keyword evidence="2 4" id="KW-0238">DNA-binding</keyword>
<dbReference type="Gene3D" id="1.10.357.10">
    <property type="entry name" value="Tetracycline Repressor, domain 2"/>
    <property type="match status" value="1"/>
</dbReference>
<evidence type="ECO:0000256" key="2">
    <source>
        <dbReference type="ARBA" id="ARBA00023125"/>
    </source>
</evidence>
<dbReference type="SUPFAM" id="SSF48498">
    <property type="entry name" value="Tetracyclin repressor-like, C-terminal domain"/>
    <property type="match status" value="1"/>
</dbReference>
<evidence type="ECO:0000313" key="6">
    <source>
        <dbReference type="EMBL" id="MFC4497000.1"/>
    </source>
</evidence>
<keyword evidence="7" id="KW-1185">Reference proteome</keyword>
<name>A0ABV9AE68_9ACTN</name>
<gene>
    <name evidence="6" type="ORF">ACFPA8_22980</name>
</gene>
<sequence length="255" mass="27535">MSESTRTGLPASIELAWGFREQPKKGPKRALTLSEIVDAGVAVAASEGLRSVSMSRVAQELGVATMSLYRYVKAKDELVTLMADAVFAPVPAAAEDEGWRAGLVRWGSEYMAVARRHPWSTEISISGPPTAPNSVRWMEAGLKCLRAAGLGPGEQMASLLLVSQFVRSQALLESQLAAAMHASGDTDETFLRGYSRQLAMLTDPVEFPALREVLEAGIFDETAEDADEDFRFGLERILDGIEVLVTGPAAGEKHR</sequence>
<evidence type="ECO:0000256" key="4">
    <source>
        <dbReference type="PROSITE-ProRule" id="PRU00335"/>
    </source>
</evidence>
<dbReference type="Gene3D" id="1.10.10.60">
    <property type="entry name" value="Homeodomain-like"/>
    <property type="match status" value="1"/>
</dbReference>
<dbReference type="InterPro" id="IPR001647">
    <property type="entry name" value="HTH_TetR"/>
</dbReference>
<feature type="domain" description="HTH tetR-type" evidence="5">
    <location>
        <begin position="30"/>
        <end position="90"/>
    </location>
</feature>
<accession>A0ABV9AE68</accession>
<proteinExistence type="predicted"/>
<feature type="DNA-binding region" description="H-T-H motif" evidence="4">
    <location>
        <begin position="53"/>
        <end position="72"/>
    </location>
</feature>
<dbReference type="InterPro" id="IPR036271">
    <property type="entry name" value="Tet_transcr_reg_TetR-rel_C_sf"/>
</dbReference>
<dbReference type="PROSITE" id="PS50977">
    <property type="entry name" value="HTH_TETR_2"/>
    <property type="match status" value="1"/>
</dbReference>
<dbReference type="Pfam" id="PF02909">
    <property type="entry name" value="TetR_C_1"/>
    <property type="match status" value="1"/>
</dbReference>
<dbReference type="PANTHER" id="PTHR30055">
    <property type="entry name" value="HTH-TYPE TRANSCRIPTIONAL REGULATOR RUTR"/>
    <property type="match status" value="1"/>
</dbReference>
<dbReference type="Pfam" id="PF00440">
    <property type="entry name" value="TetR_N"/>
    <property type="match status" value="1"/>
</dbReference>
<dbReference type="PANTHER" id="PTHR30055:SF151">
    <property type="entry name" value="TRANSCRIPTIONAL REGULATORY PROTEIN"/>
    <property type="match status" value="1"/>
</dbReference>